<accession>A0ABM4XAL5</accession>
<dbReference type="RefSeq" id="XP_072575077.1">
    <property type="nucleotide sequence ID" value="XM_072718976.1"/>
</dbReference>
<proteinExistence type="predicted"/>
<feature type="region of interest" description="Disordered" evidence="1">
    <location>
        <begin position="160"/>
        <end position="187"/>
    </location>
</feature>
<keyword evidence="2" id="KW-1185">Reference proteome</keyword>
<feature type="compositionally biased region" description="Pro residues" evidence="1">
    <location>
        <begin position="250"/>
        <end position="261"/>
    </location>
</feature>
<name>A0ABM4XAL5_VULVU</name>
<dbReference type="GeneID" id="140593806"/>
<evidence type="ECO:0000256" key="1">
    <source>
        <dbReference type="SAM" id="MobiDB-lite"/>
    </source>
</evidence>
<gene>
    <name evidence="3 4" type="primary">LOC140593806</name>
</gene>
<protein>
    <submittedName>
        <fullName evidence="3 4">Uncharacterized protein</fullName>
    </submittedName>
</protein>
<sequence>MGTGSPRVGGGLLSGPPSHTPLLRSHTRAPHQAPGHHPALPVVRPAPSPPAAAPGLPQPLPWTLRAAVLVLLPPLCLCWARPLAPAGRCLGHLDPGEEGVPTCGLPHPSTHAHLAGWAADPRAPAAPGGLTHPVPGLAPRGAAVQPPLWPRALWDPTGRGSGGALGHCSPPGVTGSSQALPAPADRGLAPLPPRASFPFLCLRLADSGWPLARSHAWSHASDVGCCLRAPPSLGTRAHPAGRAGLGQRGDPPPLPPPPGAAAPPAARRPRASPAENVQPRAAAHPVCKSLVTVRQPLFVEQDTKG</sequence>
<dbReference type="Proteomes" id="UP001652641">
    <property type="component" value="Chromosome 9"/>
</dbReference>
<organism evidence="2 4">
    <name type="scientific">Vulpes vulpes</name>
    <name type="common">Red fox</name>
    <dbReference type="NCBI Taxonomy" id="9627"/>
    <lineage>
        <taxon>Eukaryota</taxon>
        <taxon>Metazoa</taxon>
        <taxon>Chordata</taxon>
        <taxon>Craniata</taxon>
        <taxon>Vertebrata</taxon>
        <taxon>Euteleostomi</taxon>
        <taxon>Mammalia</taxon>
        <taxon>Eutheria</taxon>
        <taxon>Laurasiatheria</taxon>
        <taxon>Carnivora</taxon>
        <taxon>Caniformia</taxon>
        <taxon>Canidae</taxon>
        <taxon>Vulpes</taxon>
    </lineage>
</organism>
<evidence type="ECO:0000313" key="3">
    <source>
        <dbReference type="RefSeq" id="XP_072575077.1"/>
    </source>
</evidence>
<feature type="compositionally biased region" description="Pro residues" evidence="1">
    <location>
        <begin position="44"/>
        <end position="54"/>
    </location>
</feature>
<reference evidence="3 4" key="1">
    <citation type="submission" date="2025-05" db="UniProtKB">
        <authorList>
            <consortium name="RefSeq"/>
        </authorList>
    </citation>
    <scope>IDENTIFICATION</scope>
    <source>
        <tissue evidence="3 4">Cell line</tissue>
    </source>
</reference>
<feature type="compositionally biased region" description="Gly residues" evidence="1">
    <location>
        <begin position="1"/>
        <end position="13"/>
    </location>
</feature>
<feature type="region of interest" description="Disordered" evidence="1">
    <location>
        <begin position="1"/>
        <end position="54"/>
    </location>
</feature>
<evidence type="ECO:0000313" key="4">
    <source>
        <dbReference type="RefSeq" id="XP_072575078.1"/>
    </source>
</evidence>
<feature type="region of interest" description="Disordered" evidence="1">
    <location>
        <begin position="236"/>
        <end position="286"/>
    </location>
</feature>
<evidence type="ECO:0000313" key="2">
    <source>
        <dbReference type="Proteomes" id="UP001652641"/>
    </source>
</evidence>
<dbReference type="RefSeq" id="XP_072575078.1">
    <property type="nucleotide sequence ID" value="XM_072718977.1"/>
</dbReference>